<evidence type="ECO:0000256" key="2">
    <source>
        <dbReference type="ARBA" id="ARBA00022602"/>
    </source>
</evidence>
<evidence type="ECO:0000256" key="3">
    <source>
        <dbReference type="ARBA" id="ARBA00022679"/>
    </source>
</evidence>
<sequence length="110" mass="13546">MVVIEEEIKRRRLFRFDQFYEKQLHFKHSLNLPETDNNEESIKSILDEELRLVENALRKNFKSYRAWHHRKWVLSKGHSSTDRELLLLGKFQKADSHNFHAWNYRRLSQH</sequence>
<comment type="function">
    <text evidence="6">Catalyzes the transfer of a geranyl-geranyl moiety from geranyl-geranyl pyrophosphate to cysteines occuring in specific C-terminal amino acid sequences.</text>
</comment>
<dbReference type="InterPro" id="IPR002088">
    <property type="entry name" value="Prenyl_trans_a"/>
</dbReference>
<evidence type="ECO:0000256" key="6">
    <source>
        <dbReference type="RuleBase" id="RU367120"/>
    </source>
</evidence>
<keyword evidence="4" id="KW-0677">Repeat</keyword>
<evidence type="ECO:0000313" key="8">
    <source>
        <dbReference type="Proteomes" id="UP000823775"/>
    </source>
</evidence>
<name>A0ABS8S7B7_DATST</name>
<dbReference type="Gene3D" id="1.25.40.120">
    <property type="entry name" value="Protein prenylyltransferase"/>
    <property type="match status" value="1"/>
</dbReference>
<dbReference type="PROSITE" id="PS51147">
    <property type="entry name" value="PFTA"/>
    <property type="match status" value="1"/>
</dbReference>
<comment type="similarity">
    <text evidence="1 6">Belongs to the protein prenyltransferase subunit alpha family.</text>
</comment>
<evidence type="ECO:0000313" key="7">
    <source>
        <dbReference type="EMBL" id="MCD7454843.1"/>
    </source>
</evidence>
<keyword evidence="2 6" id="KW-0637">Prenyltransferase</keyword>
<dbReference type="EC" id="2.5.1.60" evidence="6"/>
<dbReference type="Pfam" id="PF01239">
    <property type="entry name" value="PPTA"/>
    <property type="match status" value="2"/>
</dbReference>
<dbReference type="Proteomes" id="UP000823775">
    <property type="component" value="Unassembled WGS sequence"/>
</dbReference>
<dbReference type="PANTHER" id="PTHR11129">
    <property type="entry name" value="PROTEIN FARNESYLTRANSFERASE ALPHA SUBUNIT/RAB GERANYLGERANYL TRANSFERASE ALPHA SUBUNIT"/>
    <property type="match status" value="1"/>
</dbReference>
<gene>
    <name evidence="7" type="ORF">HAX54_026214</name>
</gene>
<organism evidence="7 8">
    <name type="scientific">Datura stramonium</name>
    <name type="common">Jimsonweed</name>
    <name type="synonym">Common thornapple</name>
    <dbReference type="NCBI Taxonomy" id="4076"/>
    <lineage>
        <taxon>Eukaryota</taxon>
        <taxon>Viridiplantae</taxon>
        <taxon>Streptophyta</taxon>
        <taxon>Embryophyta</taxon>
        <taxon>Tracheophyta</taxon>
        <taxon>Spermatophyta</taxon>
        <taxon>Magnoliopsida</taxon>
        <taxon>eudicotyledons</taxon>
        <taxon>Gunneridae</taxon>
        <taxon>Pentapetalae</taxon>
        <taxon>asterids</taxon>
        <taxon>lamiids</taxon>
        <taxon>Solanales</taxon>
        <taxon>Solanaceae</taxon>
        <taxon>Solanoideae</taxon>
        <taxon>Datureae</taxon>
        <taxon>Datura</taxon>
    </lineage>
</organism>
<proteinExistence type="inferred from homology"/>
<accession>A0ABS8S7B7</accession>
<evidence type="ECO:0000256" key="4">
    <source>
        <dbReference type="ARBA" id="ARBA00022737"/>
    </source>
</evidence>
<keyword evidence="3 6" id="KW-0808">Transferase</keyword>
<protein>
    <recommendedName>
        <fullName evidence="6">Geranylgeranyl transferase type-2 subunit alpha</fullName>
        <ecNumber evidence="6">2.5.1.60</ecNumber>
    </recommendedName>
    <alternativeName>
        <fullName evidence="6">Geranylgeranyl transferase type II subunit alpha</fullName>
    </alternativeName>
</protein>
<dbReference type="EMBL" id="JACEIK010000319">
    <property type="protein sequence ID" value="MCD7454843.1"/>
    <property type="molecule type" value="Genomic_DNA"/>
</dbReference>
<evidence type="ECO:0000256" key="5">
    <source>
        <dbReference type="ARBA" id="ARBA00047658"/>
    </source>
</evidence>
<dbReference type="PANTHER" id="PTHR11129:SF2">
    <property type="entry name" value="GERANYLGERANYL TRANSFERASE TYPE-2 SUBUNIT ALPHA"/>
    <property type="match status" value="1"/>
</dbReference>
<reference evidence="7 8" key="1">
    <citation type="journal article" date="2021" name="BMC Genomics">
        <title>Datura genome reveals duplications of psychoactive alkaloid biosynthetic genes and high mutation rate following tissue culture.</title>
        <authorList>
            <person name="Rajewski A."/>
            <person name="Carter-House D."/>
            <person name="Stajich J."/>
            <person name="Litt A."/>
        </authorList>
    </citation>
    <scope>NUCLEOTIDE SEQUENCE [LARGE SCALE GENOMIC DNA]</scope>
    <source>
        <strain evidence="7">AR-01</strain>
    </source>
</reference>
<comment type="catalytic activity">
    <reaction evidence="5 6">
        <text>geranylgeranyl diphosphate + L-cysteinyl-[protein] = S-geranylgeranyl-L-cysteinyl-[protein] + diphosphate</text>
        <dbReference type="Rhea" id="RHEA:21240"/>
        <dbReference type="Rhea" id="RHEA-COMP:10131"/>
        <dbReference type="Rhea" id="RHEA-COMP:11537"/>
        <dbReference type="ChEBI" id="CHEBI:29950"/>
        <dbReference type="ChEBI" id="CHEBI:33019"/>
        <dbReference type="ChEBI" id="CHEBI:57533"/>
        <dbReference type="ChEBI" id="CHEBI:86021"/>
        <dbReference type="EC" id="2.5.1.60"/>
    </reaction>
</comment>
<evidence type="ECO:0000256" key="1">
    <source>
        <dbReference type="ARBA" id="ARBA00006734"/>
    </source>
</evidence>
<dbReference type="SUPFAM" id="SSF48439">
    <property type="entry name" value="Protein prenylyltransferase"/>
    <property type="match status" value="1"/>
</dbReference>
<keyword evidence="8" id="KW-1185">Reference proteome</keyword>
<comment type="caution">
    <text evidence="7">The sequence shown here is derived from an EMBL/GenBank/DDBJ whole genome shotgun (WGS) entry which is preliminary data.</text>
</comment>